<dbReference type="EMBL" id="JBEXAC010000001">
    <property type="protein sequence ID" value="MET6998046.1"/>
    <property type="molecule type" value="Genomic_DNA"/>
</dbReference>
<comment type="subcellular location">
    <subcellularLocation>
        <location evidence="1 8">Cell outer membrane</location>
        <topology evidence="1 8">Multi-pass membrane protein</topology>
    </subcellularLocation>
</comment>
<feature type="chain" id="PRO_5047497912" evidence="10">
    <location>
        <begin position="30"/>
        <end position="1050"/>
    </location>
</feature>
<evidence type="ECO:0000256" key="7">
    <source>
        <dbReference type="ARBA" id="ARBA00023237"/>
    </source>
</evidence>
<evidence type="ECO:0000259" key="11">
    <source>
        <dbReference type="Pfam" id="PF00593"/>
    </source>
</evidence>
<dbReference type="RefSeq" id="WP_354660681.1">
    <property type="nucleotide sequence ID" value="NZ_JBEXAC010000001.1"/>
</dbReference>
<dbReference type="InterPro" id="IPR023997">
    <property type="entry name" value="TonB-dep_OMP_SusC/RagA_CS"/>
</dbReference>
<reference evidence="13 14" key="1">
    <citation type="submission" date="2024-06" db="EMBL/GenBank/DDBJ databases">
        <title>Chitinophaga defluvii sp. nov., isolated from municipal sewage.</title>
        <authorList>
            <person name="Zhang L."/>
        </authorList>
    </citation>
    <scope>NUCLEOTIDE SEQUENCE [LARGE SCALE GENOMIC DNA]</scope>
    <source>
        <strain evidence="13 14">H8</strain>
    </source>
</reference>
<proteinExistence type="inferred from homology"/>
<dbReference type="PROSITE" id="PS52016">
    <property type="entry name" value="TONB_DEPENDENT_REC_3"/>
    <property type="match status" value="1"/>
</dbReference>
<keyword evidence="2 8" id="KW-0813">Transport</keyword>
<protein>
    <submittedName>
        <fullName evidence="13">SusC/RagA family TonB-linked outer membrane protein</fullName>
    </submittedName>
</protein>
<sequence>MNNILKAANMLCYRLLCCMCLMLPLAAMAQTDGATITVTGTVTAKDTREAVPGVTIKSRLANKGLLLTDANGKYSVKVASNDILIFSAIGFQAQEVSVRGRTKIDIQISPSVSSLKEAVVIGYQQKTRETVTGAVTSISSKDIQDVPVTSVIELLQGKVAGLNVQNNTGAPGFRGSVAIRGISQLNVSGTGNNQFLSPSSPLYIIDGVPVDENGAFDMAFNQGGPGTSPLSLIPPEDVESIDVLKDAVATSLYGSRAANGVIVINTKRGNSPRPVITLQSQVFYNMTPPLRGTIGGMGERNFRINAIEKYGGLDDYYNISRTPFLADSLNPFYNNATDWQGIFFRNTYNQSHNLSIKGGSPQLNYKANLGYTQNKGIMKNTGFNRYNLNMQMHYEPTRKLRMDANVFTGWGQKQRGNGGGLSDNGAGDAFKSSLLPAPSFFVAIPEYIGLETAKDDNNTMNMRSNVSVDYELLKGLRASSSLSYEYYTDTRDQFKQALANNNSTALISFTGRRDQLINRNQLNYSMTLNKVHNFYFSVFNEIMLKNQQNMYRKLYNGPSDFYLGPLGFKANDSTGLYDVIKYREASIAGMFSYNLSQKYVLDVSYRRDGNSASGIENQFTTNPSIGGRWNFSKEKFLEPLKWLSYGSIRFTYGINSRPSADIFASLGEFYQSGTYNNYPRISPVFSNMPNPRLDAEKSKQWNFGVDLNLFKDRIAINYDRYAKTTINLVRSVFLPTSTGYDNVKINGASLLNYGHEINLTVRPLSPKSKVQWTMNINGAINQNRLLKIDGDAKQFIYYDYDNYQWLILKVGRNIFNNYMFQSEGVYASDKNVPVDPVLGTRYSTISPGGQFKGGDPIWKDVDGDYRLTDEDRTIVGDPLPLVNGGVSQSITWGRWNFSMYASFIYKRSIYNNAFASMLSRAGDPFDSRYSIPDVGKYNFWRNQGDVTTYPTLDDYTKIRDVAAYRYDQSLFQEDGSYFKINQITIGYTIDPKALRAVNLSRVRFYGTLYNMAIFSPYSGPNPENVSDLGKDRADSYPIARSITLGLNVEF</sequence>
<dbReference type="InterPro" id="IPR008969">
    <property type="entry name" value="CarboxyPept-like_regulatory"/>
</dbReference>
<keyword evidence="14" id="KW-1185">Reference proteome</keyword>
<keyword evidence="5 9" id="KW-0798">TonB box</keyword>
<feature type="domain" description="TonB-dependent receptor-like beta-barrel" evidence="11">
    <location>
        <begin position="438"/>
        <end position="800"/>
    </location>
</feature>
<feature type="domain" description="TonB-dependent receptor plug" evidence="12">
    <location>
        <begin position="129"/>
        <end position="261"/>
    </location>
</feature>
<dbReference type="Gene3D" id="2.170.130.10">
    <property type="entry name" value="TonB-dependent receptor, plug domain"/>
    <property type="match status" value="1"/>
</dbReference>
<evidence type="ECO:0000256" key="10">
    <source>
        <dbReference type="SAM" id="SignalP"/>
    </source>
</evidence>
<feature type="signal peptide" evidence="10">
    <location>
        <begin position="1"/>
        <end position="29"/>
    </location>
</feature>
<accession>A0ABV2T4V3</accession>
<dbReference type="Pfam" id="PF13715">
    <property type="entry name" value="CarbopepD_reg_2"/>
    <property type="match status" value="1"/>
</dbReference>
<dbReference type="NCBIfam" id="TIGR04057">
    <property type="entry name" value="SusC_RagA_signa"/>
    <property type="match status" value="1"/>
</dbReference>
<dbReference type="InterPro" id="IPR039426">
    <property type="entry name" value="TonB-dep_rcpt-like"/>
</dbReference>
<evidence type="ECO:0000256" key="1">
    <source>
        <dbReference type="ARBA" id="ARBA00004571"/>
    </source>
</evidence>
<evidence type="ECO:0000256" key="8">
    <source>
        <dbReference type="PROSITE-ProRule" id="PRU01360"/>
    </source>
</evidence>
<dbReference type="InterPro" id="IPR036942">
    <property type="entry name" value="Beta-barrel_TonB_sf"/>
</dbReference>
<keyword evidence="3 8" id="KW-1134">Transmembrane beta strand</keyword>
<dbReference type="Pfam" id="PF00593">
    <property type="entry name" value="TonB_dep_Rec_b-barrel"/>
    <property type="match status" value="1"/>
</dbReference>
<organism evidence="13 14">
    <name type="scientific">Chitinophaga defluvii</name>
    <dbReference type="NCBI Taxonomy" id="3163343"/>
    <lineage>
        <taxon>Bacteria</taxon>
        <taxon>Pseudomonadati</taxon>
        <taxon>Bacteroidota</taxon>
        <taxon>Chitinophagia</taxon>
        <taxon>Chitinophagales</taxon>
        <taxon>Chitinophagaceae</taxon>
        <taxon>Chitinophaga</taxon>
    </lineage>
</organism>
<comment type="similarity">
    <text evidence="8 9">Belongs to the TonB-dependent receptor family.</text>
</comment>
<dbReference type="SUPFAM" id="SSF56935">
    <property type="entry name" value="Porins"/>
    <property type="match status" value="1"/>
</dbReference>
<dbReference type="Proteomes" id="UP001549749">
    <property type="component" value="Unassembled WGS sequence"/>
</dbReference>
<gene>
    <name evidence="13" type="ORF">ABR189_11725</name>
</gene>
<keyword evidence="4 8" id="KW-0812">Transmembrane</keyword>
<dbReference type="SUPFAM" id="SSF49464">
    <property type="entry name" value="Carboxypeptidase regulatory domain-like"/>
    <property type="match status" value="1"/>
</dbReference>
<evidence type="ECO:0000256" key="6">
    <source>
        <dbReference type="ARBA" id="ARBA00023136"/>
    </source>
</evidence>
<comment type="caution">
    <text evidence="13">The sequence shown here is derived from an EMBL/GenBank/DDBJ whole genome shotgun (WGS) entry which is preliminary data.</text>
</comment>
<keyword evidence="6 8" id="KW-0472">Membrane</keyword>
<dbReference type="Gene3D" id="2.40.170.20">
    <property type="entry name" value="TonB-dependent receptor, beta-barrel domain"/>
    <property type="match status" value="1"/>
</dbReference>
<name>A0ABV2T4V3_9BACT</name>
<evidence type="ECO:0000256" key="3">
    <source>
        <dbReference type="ARBA" id="ARBA00022452"/>
    </source>
</evidence>
<dbReference type="Pfam" id="PF07715">
    <property type="entry name" value="Plug"/>
    <property type="match status" value="1"/>
</dbReference>
<dbReference type="InterPro" id="IPR000531">
    <property type="entry name" value="Beta-barrel_TonB"/>
</dbReference>
<evidence type="ECO:0000256" key="5">
    <source>
        <dbReference type="ARBA" id="ARBA00023077"/>
    </source>
</evidence>
<dbReference type="Gene3D" id="2.60.40.1120">
    <property type="entry name" value="Carboxypeptidase-like, regulatory domain"/>
    <property type="match status" value="1"/>
</dbReference>
<dbReference type="NCBIfam" id="TIGR04056">
    <property type="entry name" value="OMP_RagA_SusC"/>
    <property type="match status" value="1"/>
</dbReference>
<dbReference type="InterPro" id="IPR012910">
    <property type="entry name" value="Plug_dom"/>
</dbReference>
<keyword evidence="7 8" id="KW-0998">Cell outer membrane</keyword>
<evidence type="ECO:0000256" key="4">
    <source>
        <dbReference type="ARBA" id="ARBA00022692"/>
    </source>
</evidence>
<dbReference type="InterPro" id="IPR037066">
    <property type="entry name" value="Plug_dom_sf"/>
</dbReference>
<evidence type="ECO:0000313" key="14">
    <source>
        <dbReference type="Proteomes" id="UP001549749"/>
    </source>
</evidence>
<keyword evidence="10" id="KW-0732">Signal</keyword>
<evidence type="ECO:0000259" key="12">
    <source>
        <dbReference type="Pfam" id="PF07715"/>
    </source>
</evidence>
<dbReference type="InterPro" id="IPR023996">
    <property type="entry name" value="TonB-dep_OMP_SusC/RagA"/>
</dbReference>
<evidence type="ECO:0000256" key="2">
    <source>
        <dbReference type="ARBA" id="ARBA00022448"/>
    </source>
</evidence>
<evidence type="ECO:0000313" key="13">
    <source>
        <dbReference type="EMBL" id="MET6998046.1"/>
    </source>
</evidence>
<evidence type="ECO:0000256" key="9">
    <source>
        <dbReference type="RuleBase" id="RU003357"/>
    </source>
</evidence>